<feature type="domain" description="HTH cro/C1-type" evidence="1">
    <location>
        <begin position="6"/>
        <end position="64"/>
    </location>
</feature>
<dbReference type="InterPro" id="IPR010982">
    <property type="entry name" value="Lambda_DNA-bd_dom_sf"/>
</dbReference>
<sequence>MFGEFIKRRRVSQGITLREFCRRLNVDASNWSKVERGLLSPPQDEEKLQEIAQVLEIPLNSDSWKELRDSANIDAGLIPKDILSDQQIVNALPMFFRTIRSDKPTQEELEVLIEILRKDKDIEL</sequence>
<evidence type="ECO:0000313" key="3">
    <source>
        <dbReference type="Proteomes" id="UP000000483"/>
    </source>
</evidence>
<dbReference type="Proteomes" id="UP000000483">
    <property type="component" value="Chromosome"/>
</dbReference>
<evidence type="ECO:0000313" key="2">
    <source>
        <dbReference type="EMBL" id="AEB08501.1"/>
    </source>
</evidence>
<dbReference type="Pfam" id="PF13560">
    <property type="entry name" value="HTH_31"/>
    <property type="match status" value="1"/>
</dbReference>
<dbReference type="KEGG" id="dao:Desac_0615"/>
<dbReference type="SMART" id="SM00530">
    <property type="entry name" value="HTH_XRE"/>
    <property type="match status" value="1"/>
</dbReference>
<name>F2NG88_DESAR</name>
<gene>
    <name evidence="2" type="ordered locus">Desac_0615</name>
</gene>
<reference evidence="3" key="2">
    <citation type="submission" date="2011-03" db="EMBL/GenBank/DDBJ databases">
        <title>The complete genome of Desulfobacca acetoxidans DSM 11109.</title>
        <authorList>
            <consortium name="US DOE Joint Genome Institute (JGI-PGF)"/>
            <person name="Lucas S."/>
            <person name="Copeland A."/>
            <person name="Lapidus A."/>
            <person name="Bruce D."/>
            <person name="Goodwin L."/>
            <person name="Pitluck S."/>
            <person name="Peters L."/>
            <person name="Kyrpides N."/>
            <person name="Mavromatis K."/>
            <person name="Ivanova N."/>
            <person name="Ovchinnikova G."/>
            <person name="Teshima H."/>
            <person name="Detter J.C."/>
            <person name="Han C."/>
            <person name="Land M."/>
            <person name="Hauser L."/>
            <person name="Markowitz V."/>
            <person name="Cheng J.-F."/>
            <person name="Hugenholtz P."/>
            <person name="Woyke T."/>
            <person name="Wu D."/>
            <person name="Spring S."/>
            <person name="Schueler E."/>
            <person name="Brambilla E."/>
            <person name="Klenk H.-P."/>
            <person name="Eisen J.A."/>
        </authorList>
    </citation>
    <scope>NUCLEOTIDE SEQUENCE [LARGE SCALE GENOMIC DNA]</scope>
    <source>
        <strain evidence="3">ATCC 700848 / DSM 11109 / ASRB2</strain>
    </source>
</reference>
<organism evidence="2 3">
    <name type="scientific">Desulfobacca acetoxidans (strain ATCC 700848 / DSM 11109 / ASRB2)</name>
    <dbReference type="NCBI Taxonomy" id="880072"/>
    <lineage>
        <taxon>Bacteria</taxon>
        <taxon>Pseudomonadati</taxon>
        <taxon>Thermodesulfobacteriota</taxon>
        <taxon>Desulfobaccia</taxon>
        <taxon>Desulfobaccales</taxon>
        <taxon>Desulfobaccaceae</taxon>
        <taxon>Desulfobacca</taxon>
    </lineage>
</organism>
<dbReference type="InterPro" id="IPR001387">
    <property type="entry name" value="Cro/C1-type_HTH"/>
</dbReference>
<dbReference type="EMBL" id="CP002629">
    <property type="protein sequence ID" value="AEB08501.1"/>
    <property type="molecule type" value="Genomic_DNA"/>
</dbReference>
<dbReference type="AlphaFoldDB" id="F2NG88"/>
<dbReference type="Gene3D" id="1.10.260.40">
    <property type="entry name" value="lambda repressor-like DNA-binding domains"/>
    <property type="match status" value="1"/>
</dbReference>
<reference evidence="2 3" key="1">
    <citation type="journal article" date="2011" name="Stand. Genomic Sci.">
        <title>Complete genome sequence of the acetate-degrading sulfate reducer Desulfobacca acetoxidans type strain (ASRB2).</title>
        <authorList>
            <person name="Goker M."/>
            <person name="Teshima H."/>
            <person name="Lapidus A."/>
            <person name="Nolan M."/>
            <person name="Lucas S."/>
            <person name="Hammon N."/>
            <person name="Deshpande S."/>
            <person name="Cheng J.F."/>
            <person name="Tapia R."/>
            <person name="Han C."/>
            <person name="Goodwin L."/>
            <person name="Pitluck S."/>
            <person name="Huntemann M."/>
            <person name="Liolios K."/>
            <person name="Ivanova N."/>
            <person name="Pagani I."/>
            <person name="Mavromatis K."/>
            <person name="Ovchinikova G."/>
            <person name="Pati A."/>
            <person name="Chen A."/>
            <person name="Palaniappan K."/>
            <person name="Land M."/>
            <person name="Hauser L."/>
            <person name="Brambilla E.M."/>
            <person name="Rohde M."/>
            <person name="Spring S."/>
            <person name="Detter J.C."/>
            <person name="Woyke T."/>
            <person name="Bristow J."/>
            <person name="Eisen J.A."/>
            <person name="Markowitz V."/>
            <person name="Hugenholtz P."/>
            <person name="Kyrpides N.C."/>
            <person name="Klenk H.P."/>
        </authorList>
    </citation>
    <scope>NUCLEOTIDE SEQUENCE [LARGE SCALE GENOMIC DNA]</scope>
    <source>
        <strain evidence="3">ATCC 700848 / DSM 11109 / ASRB2</strain>
    </source>
</reference>
<proteinExistence type="predicted"/>
<accession>F2NG88</accession>
<dbReference type="HOGENOM" id="CLU_2000198_0_0_7"/>
<dbReference type="SUPFAM" id="SSF47413">
    <property type="entry name" value="lambda repressor-like DNA-binding domains"/>
    <property type="match status" value="1"/>
</dbReference>
<dbReference type="PROSITE" id="PS50943">
    <property type="entry name" value="HTH_CROC1"/>
    <property type="match status" value="1"/>
</dbReference>
<dbReference type="CDD" id="cd00093">
    <property type="entry name" value="HTH_XRE"/>
    <property type="match status" value="1"/>
</dbReference>
<protein>
    <submittedName>
        <fullName evidence="2">Helix-turn-helix domain protein</fullName>
    </submittedName>
</protein>
<evidence type="ECO:0000259" key="1">
    <source>
        <dbReference type="PROSITE" id="PS50943"/>
    </source>
</evidence>
<keyword evidence="3" id="KW-1185">Reference proteome</keyword>
<dbReference type="STRING" id="880072.Desac_0615"/>
<dbReference type="GO" id="GO:0003677">
    <property type="term" value="F:DNA binding"/>
    <property type="evidence" value="ECO:0007669"/>
    <property type="project" value="InterPro"/>
</dbReference>